<reference evidence="2 3" key="1">
    <citation type="journal article" date="2018" name="Nat. Ecol. Evol.">
        <title>Shark genomes provide insights into elasmobranch evolution and the origin of vertebrates.</title>
        <authorList>
            <person name="Hara Y"/>
            <person name="Yamaguchi K"/>
            <person name="Onimaru K"/>
            <person name="Kadota M"/>
            <person name="Koyanagi M"/>
            <person name="Keeley SD"/>
            <person name="Tatsumi K"/>
            <person name="Tanaka K"/>
            <person name="Motone F"/>
            <person name="Kageyama Y"/>
            <person name="Nozu R"/>
            <person name="Adachi N"/>
            <person name="Nishimura O"/>
            <person name="Nakagawa R"/>
            <person name="Tanegashima C"/>
            <person name="Kiyatake I"/>
            <person name="Matsumoto R"/>
            <person name="Murakumo K"/>
            <person name="Nishida K"/>
            <person name="Terakita A"/>
            <person name="Kuratani S"/>
            <person name="Sato K"/>
            <person name="Hyodo S Kuraku.S."/>
        </authorList>
    </citation>
    <scope>NUCLEOTIDE SEQUENCE [LARGE SCALE GENOMIC DNA]</scope>
</reference>
<sequence length="81" mass="8962">MLDGPYRWLLRLSVLVTQRLVNLWTVLQGQLSEAANLASSAWSLGLSVSGNTISLSLHLLSQFSEFVTLLVLFLVNVIYAL</sequence>
<keyword evidence="1" id="KW-0472">Membrane</keyword>
<name>A0A401TKH4_CHIPU</name>
<evidence type="ECO:0000256" key="1">
    <source>
        <dbReference type="SAM" id="Phobius"/>
    </source>
</evidence>
<keyword evidence="3" id="KW-1185">Reference proteome</keyword>
<evidence type="ECO:0000313" key="2">
    <source>
        <dbReference type="EMBL" id="GCC43127.1"/>
    </source>
</evidence>
<dbReference type="AlphaFoldDB" id="A0A401TKH4"/>
<dbReference type="EMBL" id="BEZZ01095841">
    <property type="protein sequence ID" value="GCC43127.1"/>
    <property type="molecule type" value="Genomic_DNA"/>
</dbReference>
<dbReference type="Proteomes" id="UP000287033">
    <property type="component" value="Unassembled WGS sequence"/>
</dbReference>
<organism evidence="2 3">
    <name type="scientific">Chiloscyllium punctatum</name>
    <name type="common">Brownbanded bambooshark</name>
    <name type="synonym">Hemiscyllium punctatum</name>
    <dbReference type="NCBI Taxonomy" id="137246"/>
    <lineage>
        <taxon>Eukaryota</taxon>
        <taxon>Metazoa</taxon>
        <taxon>Chordata</taxon>
        <taxon>Craniata</taxon>
        <taxon>Vertebrata</taxon>
        <taxon>Chondrichthyes</taxon>
        <taxon>Elasmobranchii</taxon>
        <taxon>Galeomorphii</taxon>
        <taxon>Galeoidea</taxon>
        <taxon>Orectolobiformes</taxon>
        <taxon>Hemiscylliidae</taxon>
        <taxon>Chiloscyllium</taxon>
    </lineage>
</organism>
<feature type="transmembrane region" description="Helical" evidence="1">
    <location>
        <begin position="59"/>
        <end position="79"/>
    </location>
</feature>
<proteinExistence type="predicted"/>
<gene>
    <name evidence="2" type="ORF">chiPu_0027130</name>
</gene>
<evidence type="ECO:0000313" key="3">
    <source>
        <dbReference type="Proteomes" id="UP000287033"/>
    </source>
</evidence>
<feature type="non-terminal residue" evidence="2">
    <location>
        <position position="81"/>
    </location>
</feature>
<protein>
    <submittedName>
        <fullName evidence="2">Uncharacterized protein</fullName>
    </submittedName>
</protein>
<keyword evidence="1" id="KW-1133">Transmembrane helix</keyword>
<keyword evidence="1" id="KW-0812">Transmembrane</keyword>
<comment type="caution">
    <text evidence="2">The sequence shown here is derived from an EMBL/GenBank/DDBJ whole genome shotgun (WGS) entry which is preliminary data.</text>
</comment>
<accession>A0A401TKH4</accession>